<proteinExistence type="predicted"/>
<dbReference type="Pfam" id="PF13335">
    <property type="entry name" value="Mg_chelatase_C"/>
    <property type="match status" value="1"/>
</dbReference>
<comment type="caution">
    <text evidence="2">The sequence shown here is derived from an EMBL/GenBank/DDBJ whole genome shotgun (WGS) entry which is preliminary data.</text>
</comment>
<dbReference type="EMBL" id="LAZR01000511">
    <property type="protein sequence ID" value="KKN66075.1"/>
    <property type="molecule type" value="Genomic_DNA"/>
</dbReference>
<feature type="domain" description="Mg chelatase-related protein C-terminal" evidence="1">
    <location>
        <begin position="99"/>
        <end position="156"/>
    </location>
</feature>
<reference evidence="2" key="1">
    <citation type="journal article" date="2015" name="Nature">
        <title>Complex archaea that bridge the gap between prokaryotes and eukaryotes.</title>
        <authorList>
            <person name="Spang A."/>
            <person name="Saw J.H."/>
            <person name="Jorgensen S.L."/>
            <person name="Zaremba-Niedzwiedzka K."/>
            <person name="Martijn J."/>
            <person name="Lind A.E."/>
            <person name="van Eijk R."/>
            <person name="Schleper C."/>
            <person name="Guy L."/>
            <person name="Ettema T.J."/>
        </authorList>
    </citation>
    <scope>NUCLEOTIDE SEQUENCE</scope>
</reference>
<accession>A0A0F9SB04</accession>
<protein>
    <recommendedName>
        <fullName evidence="1">Mg chelatase-related protein C-terminal domain-containing protein</fullName>
    </recommendedName>
</protein>
<dbReference type="AlphaFoldDB" id="A0A0F9SB04"/>
<organism evidence="2">
    <name type="scientific">marine sediment metagenome</name>
    <dbReference type="NCBI Taxonomy" id="412755"/>
    <lineage>
        <taxon>unclassified sequences</taxon>
        <taxon>metagenomes</taxon>
        <taxon>ecological metagenomes</taxon>
    </lineage>
</organism>
<dbReference type="InterPro" id="IPR025158">
    <property type="entry name" value="Mg_chelat-rel_C"/>
</dbReference>
<evidence type="ECO:0000259" key="1">
    <source>
        <dbReference type="Pfam" id="PF13335"/>
    </source>
</evidence>
<name>A0A0F9SB04_9ZZZZ</name>
<evidence type="ECO:0000313" key="2">
    <source>
        <dbReference type="EMBL" id="KKN66075.1"/>
    </source>
</evidence>
<gene>
    <name evidence="2" type="ORF">LCGC14_0475530</name>
</gene>
<sequence>MVLIENDYVTVEVPAYVTRAIDVADVAKKQLLIVSTDPVFNKIEGATVVTPCPCGFFGHDIIKCRCQLVQIEKHQFAIRETYREGYIRIDGLFCSRNIKYKQLDETCLLLLKHAISELSLSIYQLLLITDVAGAIAKMDGTKTVRSEHIAEALAYRTI</sequence>